<evidence type="ECO:0000256" key="3">
    <source>
        <dbReference type="ARBA" id="ARBA00022729"/>
    </source>
</evidence>
<dbReference type="PANTHER" id="PTHR38102:SF1">
    <property type="entry name" value="PERIPLASMIC CHAPERONE SPY"/>
    <property type="match status" value="1"/>
</dbReference>
<sequence>MKTSSIFKTSLVALVASSALLAGQLYAVDDTDTTAKTEQMDRNGDRQQGSRGGMHNMHKMLRKLDLTDAQKEQVKVIAEKYKADRPERPTKEQREAHRAEMLALVTSASFDEAKATEMAEAQHQKRLQGMLSQLKMQNEIYQVLTPEQQQVFQEEFAKGKGKGHKSRR</sequence>
<protein>
    <submittedName>
        <fullName evidence="7">Spy/CpxP family protein refolding chaperone</fullName>
    </submittedName>
</protein>
<dbReference type="CDD" id="cd09916">
    <property type="entry name" value="CpxP_like"/>
    <property type="match status" value="1"/>
</dbReference>
<dbReference type="InterPro" id="IPR012899">
    <property type="entry name" value="LTXXQ"/>
</dbReference>
<dbReference type="InterPro" id="IPR052211">
    <property type="entry name" value="Cpx_auxiliary_protein"/>
</dbReference>
<feature type="region of interest" description="Disordered" evidence="5">
    <location>
        <begin position="34"/>
        <end position="54"/>
    </location>
</feature>
<dbReference type="Gene3D" id="1.20.120.1490">
    <property type="match status" value="1"/>
</dbReference>
<evidence type="ECO:0000256" key="6">
    <source>
        <dbReference type="SAM" id="SignalP"/>
    </source>
</evidence>
<comment type="similarity">
    <text evidence="2">Belongs to the CpxP/Spy family.</text>
</comment>
<comment type="subcellular location">
    <subcellularLocation>
        <location evidence="1">Periplasm</location>
    </subcellularLocation>
</comment>
<feature type="compositionally biased region" description="Basic and acidic residues" evidence="5">
    <location>
        <begin position="34"/>
        <end position="45"/>
    </location>
</feature>
<dbReference type="EMBL" id="JAODOQ010000001">
    <property type="protein sequence ID" value="MCT8988552.1"/>
    <property type="molecule type" value="Genomic_DNA"/>
</dbReference>
<dbReference type="PIRSF" id="PIRSF034445">
    <property type="entry name" value="CpxP_Spy"/>
    <property type="match status" value="1"/>
</dbReference>
<name>A0ABT2P7S8_9GAMM</name>
<keyword evidence="4" id="KW-0574">Periplasm</keyword>
<proteinExistence type="inferred from homology"/>
<organism evidence="7 8">
    <name type="scientific">Shewanella phaeophyticola</name>
    <dbReference type="NCBI Taxonomy" id="2978345"/>
    <lineage>
        <taxon>Bacteria</taxon>
        <taxon>Pseudomonadati</taxon>
        <taxon>Pseudomonadota</taxon>
        <taxon>Gammaproteobacteria</taxon>
        <taxon>Alteromonadales</taxon>
        <taxon>Shewanellaceae</taxon>
        <taxon>Shewanella</taxon>
    </lineage>
</organism>
<keyword evidence="8" id="KW-1185">Reference proteome</keyword>
<evidence type="ECO:0000256" key="4">
    <source>
        <dbReference type="ARBA" id="ARBA00022764"/>
    </source>
</evidence>
<accession>A0ABT2P7S8</accession>
<evidence type="ECO:0000313" key="7">
    <source>
        <dbReference type="EMBL" id="MCT8988552.1"/>
    </source>
</evidence>
<feature type="signal peptide" evidence="6">
    <location>
        <begin position="1"/>
        <end position="27"/>
    </location>
</feature>
<dbReference type="PANTHER" id="PTHR38102">
    <property type="entry name" value="PERIPLASMIC CHAPERONE SPY"/>
    <property type="match status" value="1"/>
</dbReference>
<dbReference type="RefSeq" id="WP_261734632.1">
    <property type="nucleotide sequence ID" value="NZ_JAODOQ010000001.1"/>
</dbReference>
<reference evidence="7" key="1">
    <citation type="submission" date="2022-09" db="EMBL/GenBank/DDBJ databases">
        <title>Shewanella sp. KJ10-1 sp.nov, isolated from marine algae.</title>
        <authorList>
            <person name="Butt M."/>
            <person name="Lee J.K."/>
            <person name="Kim J.M."/>
            <person name="Choi D.G."/>
        </authorList>
    </citation>
    <scope>NUCLEOTIDE SEQUENCE</scope>
    <source>
        <strain evidence="7">KJ10-1</strain>
    </source>
</reference>
<dbReference type="Pfam" id="PF07813">
    <property type="entry name" value="LTXXQ"/>
    <property type="match status" value="1"/>
</dbReference>
<keyword evidence="3 6" id="KW-0732">Signal</keyword>
<feature type="chain" id="PRO_5045759999" evidence="6">
    <location>
        <begin position="28"/>
        <end position="168"/>
    </location>
</feature>
<evidence type="ECO:0000256" key="2">
    <source>
        <dbReference type="ARBA" id="ARBA00008441"/>
    </source>
</evidence>
<dbReference type="Proteomes" id="UP001431192">
    <property type="component" value="Unassembled WGS sequence"/>
</dbReference>
<evidence type="ECO:0000256" key="1">
    <source>
        <dbReference type="ARBA" id="ARBA00004418"/>
    </source>
</evidence>
<comment type="caution">
    <text evidence="7">The sequence shown here is derived from an EMBL/GenBank/DDBJ whole genome shotgun (WGS) entry which is preliminary data.</text>
</comment>
<gene>
    <name evidence="7" type="ORF">N4T56_21510</name>
</gene>
<evidence type="ECO:0000313" key="8">
    <source>
        <dbReference type="Proteomes" id="UP001431192"/>
    </source>
</evidence>
<evidence type="ECO:0000256" key="5">
    <source>
        <dbReference type="SAM" id="MobiDB-lite"/>
    </source>
</evidence>